<gene>
    <name evidence="2" type="ORF">POM88_022867</name>
</gene>
<feature type="chain" id="PRO_5041899093" evidence="1">
    <location>
        <begin position="26"/>
        <end position="170"/>
    </location>
</feature>
<reference evidence="2" key="2">
    <citation type="submission" date="2023-05" db="EMBL/GenBank/DDBJ databases">
        <authorList>
            <person name="Schelkunov M.I."/>
        </authorList>
    </citation>
    <scope>NUCLEOTIDE SEQUENCE</scope>
    <source>
        <strain evidence="2">Hsosn_3</strain>
        <tissue evidence="2">Leaf</tissue>
    </source>
</reference>
<accession>A0AAD8IFV0</accession>
<evidence type="ECO:0000313" key="3">
    <source>
        <dbReference type="Proteomes" id="UP001237642"/>
    </source>
</evidence>
<feature type="signal peptide" evidence="1">
    <location>
        <begin position="1"/>
        <end position="25"/>
    </location>
</feature>
<dbReference type="Pfam" id="PF04398">
    <property type="entry name" value="DUF538"/>
    <property type="match status" value="1"/>
</dbReference>
<dbReference type="PANTHER" id="PTHR31676:SF156">
    <property type="entry name" value="F22D16.19 PROTEIN"/>
    <property type="match status" value="1"/>
</dbReference>
<sequence length="170" mass="18151">MSPITILTLSLLSISLLSLPPPSLAGDSSTAYDLLESYNFPAGLLPVGVKGYDLDQSTGKFSLYLNGTCSFSAEGSYQLKYKSTISGHIAKNKLTNLSGISVKILFLWLNIVEVDRIGDDIELSVGFASAVFPVGNFDECPQCGCGLNCGFVRNNGLVRKMKLNELVGSS</sequence>
<name>A0AAD8IFV0_9APIA</name>
<dbReference type="InterPro" id="IPR007493">
    <property type="entry name" value="DUF538"/>
</dbReference>
<organism evidence="2 3">
    <name type="scientific">Heracleum sosnowskyi</name>
    <dbReference type="NCBI Taxonomy" id="360622"/>
    <lineage>
        <taxon>Eukaryota</taxon>
        <taxon>Viridiplantae</taxon>
        <taxon>Streptophyta</taxon>
        <taxon>Embryophyta</taxon>
        <taxon>Tracheophyta</taxon>
        <taxon>Spermatophyta</taxon>
        <taxon>Magnoliopsida</taxon>
        <taxon>eudicotyledons</taxon>
        <taxon>Gunneridae</taxon>
        <taxon>Pentapetalae</taxon>
        <taxon>asterids</taxon>
        <taxon>campanulids</taxon>
        <taxon>Apiales</taxon>
        <taxon>Apiaceae</taxon>
        <taxon>Apioideae</taxon>
        <taxon>apioid superclade</taxon>
        <taxon>Tordylieae</taxon>
        <taxon>Tordyliinae</taxon>
        <taxon>Heracleum</taxon>
    </lineage>
</organism>
<comment type="caution">
    <text evidence="2">The sequence shown here is derived from an EMBL/GenBank/DDBJ whole genome shotgun (WGS) entry which is preliminary data.</text>
</comment>
<dbReference type="InterPro" id="IPR036758">
    <property type="entry name" value="At5g01610-like"/>
</dbReference>
<dbReference type="PANTHER" id="PTHR31676">
    <property type="entry name" value="T31J12.3 PROTEIN-RELATED"/>
    <property type="match status" value="1"/>
</dbReference>
<dbReference type="EMBL" id="JAUIZM010000005">
    <property type="protein sequence ID" value="KAK1385132.1"/>
    <property type="molecule type" value="Genomic_DNA"/>
</dbReference>
<keyword evidence="3" id="KW-1185">Reference proteome</keyword>
<dbReference type="Gene3D" id="2.30.240.10">
    <property type="entry name" value="At5g01610-like"/>
    <property type="match status" value="1"/>
</dbReference>
<dbReference type="Proteomes" id="UP001237642">
    <property type="component" value="Unassembled WGS sequence"/>
</dbReference>
<dbReference type="AlphaFoldDB" id="A0AAD8IFV0"/>
<evidence type="ECO:0000313" key="2">
    <source>
        <dbReference type="EMBL" id="KAK1385132.1"/>
    </source>
</evidence>
<keyword evidence="1" id="KW-0732">Signal</keyword>
<protein>
    <submittedName>
        <fullName evidence="2">Exocyst complex component SEC15B-like</fullName>
    </submittedName>
</protein>
<dbReference type="SUPFAM" id="SSF141562">
    <property type="entry name" value="At5g01610-like"/>
    <property type="match status" value="1"/>
</dbReference>
<evidence type="ECO:0000256" key="1">
    <source>
        <dbReference type="SAM" id="SignalP"/>
    </source>
</evidence>
<reference evidence="2" key="1">
    <citation type="submission" date="2023-02" db="EMBL/GenBank/DDBJ databases">
        <title>Genome of toxic invasive species Heracleum sosnowskyi carries increased number of genes despite the absence of recent whole-genome duplications.</title>
        <authorList>
            <person name="Schelkunov M."/>
            <person name="Shtratnikova V."/>
            <person name="Makarenko M."/>
            <person name="Klepikova A."/>
            <person name="Omelchenko D."/>
            <person name="Novikova G."/>
            <person name="Obukhova E."/>
            <person name="Bogdanov V."/>
            <person name="Penin A."/>
            <person name="Logacheva M."/>
        </authorList>
    </citation>
    <scope>NUCLEOTIDE SEQUENCE</scope>
    <source>
        <strain evidence="2">Hsosn_3</strain>
        <tissue evidence="2">Leaf</tissue>
    </source>
</reference>
<proteinExistence type="predicted"/>